<proteinExistence type="predicted"/>
<reference evidence="1 2" key="1">
    <citation type="submission" date="2012-12" db="EMBL/GenBank/DDBJ databases">
        <title>The Genome Sequence of Bacillus cereus VD184.</title>
        <authorList>
            <consortium name="The Broad Institute Genome Sequencing Platform"/>
            <consortium name="The Broad Institute Genome Sequencing Center for Infectious Disease"/>
            <person name="Feldgarden M."/>
            <person name="Van der Auwera G.A."/>
            <person name="Mahillon J."/>
            <person name="Duprez V."/>
            <person name="Timmery S."/>
            <person name="Mattelet C."/>
            <person name="Dierick K."/>
            <person name="Sun M."/>
            <person name="Yu Z."/>
            <person name="Zhu L."/>
            <person name="Hu X."/>
            <person name="Shank E.B."/>
            <person name="Swiecicka I."/>
            <person name="Hansen B.M."/>
            <person name="Andrup L."/>
            <person name="Walker B."/>
            <person name="Young S.K."/>
            <person name="Zeng Q."/>
            <person name="Gargeya S."/>
            <person name="Fitzgerald M."/>
            <person name="Haas B."/>
            <person name="Abouelleil A."/>
            <person name="Alvarado L."/>
            <person name="Arachchi H.M."/>
            <person name="Berlin A.M."/>
            <person name="Chapman S.B."/>
            <person name="Dewar J."/>
            <person name="Goldberg J."/>
            <person name="Griggs A."/>
            <person name="Gujja S."/>
            <person name="Hansen M."/>
            <person name="Howarth C."/>
            <person name="Imamovic A."/>
            <person name="Larimer J."/>
            <person name="McCowan C."/>
            <person name="Murphy C."/>
            <person name="Neiman D."/>
            <person name="Pearson M."/>
            <person name="Priest M."/>
            <person name="Roberts A."/>
            <person name="Saif S."/>
            <person name="Shea T."/>
            <person name="Sisk P."/>
            <person name="Sykes S."/>
            <person name="Wortman J."/>
            <person name="Nusbaum C."/>
            <person name="Birren B."/>
        </authorList>
    </citation>
    <scope>NUCLEOTIDE SEQUENCE [LARGE SCALE GENOMIC DNA]</scope>
    <source>
        <strain evidence="1 2">VD184</strain>
    </source>
</reference>
<comment type="caution">
    <text evidence="1">The sequence shown here is derived from an EMBL/GenBank/DDBJ whole genome shotgun (WGS) entry which is preliminary data.</text>
</comment>
<dbReference type="Proteomes" id="UP000014028">
    <property type="component" value="Unassembled WGS sequence"/>
</dbReference>
<protein>
    <submittedName>
        <fullName evidence="1">Uncharacterized protein</fullName>
    </submittedName>
</protein>
<organism evidence="1 2">
    <name type="scientific">Bacillus cereus VD184</name>
    <dbReference type="NCBI Taxonomy" id="1053242"/>
    <lineage>
        <taxon>Bacteria</taxon>
        <taxon>Bacillati</taxon>
        <taxon>Bacillota</taxon>
        <taxon>Bacilli</taxon>
        <taxon>Bacillales</taxon>
        <taxon>Bacillaceae</taxon>
        <taxon>Bacillus</taxon>
        <taxon>Bacillus cereus group</taxon>
    </lineage>
</organism>
<evidence type="ECO:0000313" key="2">
    <source>
        <dbReference type="Proteomes" id="UP000014028"/>
    </source>
</evidence>
<name>A0A9W5RBB9_BACCE</name>
<dbReference type="EMBL" id="AHFK01000018">
    <property type="protein sequence ID" value="EOQ19542.1"/>
    <property type="molecule type" value="Genomic_DNA"/>
</dbReference>
<evidence type="ECO:0000313" key="1">
    <source>
        <dbReference type="EMBL" id="EOQ19542.1"/>
    </source>
</evidence>
<accession>A0A9W5RBB9</accession>
<dbReference type="AlphaFoldDB" id="A0A9W5RBB9"/>
<sequence length="115" mass="13603">MYRAILNAIDTKEIDSEEDIFVVKRRFFTESYNKAIKEFANTWFVEENELYLSAIQYVRGIDPIPNIGGIINSKQFDKYKTVHPDAKPLKYGPEMKRQWKKTLDEVIVLLDNELR</sequence>
<gene>
    <name evidence="1" type="ORF">IKC_04016</name>
</gene>